<name>A0A381QXX0_9ZZZZ</name>
<proteinExistence type="predicted"/>
<gene>
    <name evidence="1" type="ORF">METZ01_LOCUS35401</name>
</gene>
<reference evidence="1" key="1">
    <citation type="submission" date="2018-05" db="EMBL/GenBank/DDBJ databases">
        <authorList>
            <person name="Lanie J.A."/>
            <person name="Ng W.-L."/>
            <person name="Kazmierczak K.M."/>
            <person name="Andrzejewski T.M."/>
            <person name="Davidsen T.M."/>
            <person name="Wayne K.J."/>
            <person name="Tettelin H."/>
            <person name="Glass J.I."/>
            <person name="Rusch D."/>
            <person name="Podicherti R."/>
            <person name="Tsui H.-C.T."/>
            <person name="Winkler M.E."/>
        </authorList>
    </citation>
    <scope>NUCLEOTIDE SEQUENCE</scope>
</reference>
<feature type="non-terminal residue" evidence="1">
    <location>
        <position position="1"/>
    </location>
</feature>
<sequence>VDTYGLFGQAMGVFIRTAGKMQFLDPSKGRVYSGSDVKDLLRELLGTQIDFYEHLRIFVGHIPRFEFLRVEKPRLNSDNTQYILQAKDLKSSGDILLYIDAITLLPIEMTRIEGGHKKYFVKWQEYKKIGSIDWPHLITLEFPVREEIIRVRYKDPILNGKISPDTFKLMPTASTK</sequence>
<dbReference type="InterPro" id="IPR025634">
    <property type="entry name" value="DUF4292"/>
</dbReference>
<accession>A0A381QXX0</accession>
<dbReference type="AlphaFoldDB" id="A0A381QXX0"/>
<dbReference type="EMBL" id="UINC01001512">
    <property type="protein sequence ID" value="SUZ82547.1"/>
    <property type="molecule type" value="Genomic_DNA"/>
</dbReference>
<dbReference type="Pfam" id="PF14125">
    <property type="entry name" value="DUF4292"/>
    <property type="match status" value="1"/>
</dbReference>
<organism evidence="1">
    <name type="scientific">marine metagenome</name>
    <dbReference type="NCBI Taxonomy" id="408172"/>
    <lineage>
        <taxon>unclassified sequences</taxon>
        <taxon>metagenomes</taxon>
        <taxon>ecological metagenomes</taxon>
    </lineage>
</organism>
<protein>
    <submittedName>
        <fullName evidence="1">Uncharacterized protein</fullName>
    </submittedName>
</protein>
<evidence type="ECO:0000313" key="1">
    <source>
        <dbReference type="EMBL" id="SUZ82547.1"/>
    </source>
</evidence>